<dbReference type="SFLD" id="SFLDS00029">
    <property type="entry name" value="Radical_SAM"/>
    <property type="match status" value="1"/>
</dbReference>
<evidence type="ECO:0000313" key="6">
    <source>
        <dbReference type="EMBL" id="MBW7573512.1"/>
    </source>
</evidence>
<dbReference type="InterPro" id="IPR007197">
    <property type="entry name" value="rSAM"/>
</dbReference>
<keyword evidence="4" id="KW-0411">Iron-sulfur</keyword>
<keyword evidence="2" id="KW-0479">Metal-binding</keyword>
<reference evidence="6 7" key="1">
    <citation type="submission" date="2021-03" db="EMBL/GenBank/DDBJ databases">
        <title>Caproiciproducens sp. nov. isolated from feces of cow.</title>
        <authorList>
            <person name="Choi J.-Y."/>
        </authorList>
    </citation>
    <scope>NUCLEOTIDE SEQUENCE [LARGE SCALE GENOMIC DNA]</scope>
    <source>
        <strain evidence="6 7">AGMB10547</strain>
    </source>
</reference>
<organism evidence="6 7">
    <name type="scientific">Caproiciproducens faecalis</name>
    <dbReference type="NCBI Taxonomy" id="2820301"/>
    <lineage>
        <taxon>Bacteria</taxon>
        <taxon>Bacillati</taxon>
        <taxon>Bacillota</taxon>
        <taxon>Clostridia</taxon>
        <taxon>Eubacteriales</taxon>
        <taxon>Acutalibacteraceae</taxon>
        <taxon>Caproiciproducens</taxon>
    </lineage>
</organism>
<name>A0ABS7DR63_9FIRM</name>
<keyword evidence="3" id="KW-0408">Iron</keyword>
<evidence type="ECO:0000256" key="4">
    <source>
        <dbReference type="ARBA" id="ARBA00023014"/>
    </source>
</evidence>
<evidence type="ECO:0000256" key="3">
    <source>
        <dbReference type="ARBA" id="ARBA00023004"/>
    </source>
</evidence>
<dbReference type="Proteomes" id="UP000719942">
    <property type="component" value="Unassembled WGS sequence"/>
</dbReference>
<dbReference type="SFLD" id="SFLDG01099">
    <property type="entry name" value="Uncharacterised_Radical_SAM_Su"/>
    <property type="match status" value="1"/>
</dbReference>
<feature type="domain" description="Radical SAM core" evidence="5">
    <location>
        <begin position="56"/>
        <end position="216"/>
    </location>
</feature>
<keyword evidence="7" id="KW-1185">Reference proteome</keyword>
<dbReference type="Pfam" id="PF04055">
    <property type="entry name" value="Radical_SAM"/>
    <property type="match status" value="1"/>
</dbReference>
<gene>
    <name evidence="6" type="ORF">J5W02_11900</name>
</gene>
<keyword evidence="1" id="KW-0949">S-adenosyl-L-methionine</keyword>
<protein>
    <submittedName>
        <fullName evidence="6">Radical SAM protein</fullName>
    </submittedName>
</protein>
<dbReference type="InterPro" id="IPR013785">
    <property type="entry name" value="Aldolase_TIM"/>
</dbReference>
<dbReference type="PIRSF" id="PIRSF004869">
    <property type="entry name" value="PflX_prd"/>
    <property type="match status" value="1"/>
</dbReference>
<dbReference type="InterPro" id="IPR058240">
    <property type="entry name" value="rSAM_sf"/>
</dbReference>
<dbReference type="EMBL" id="JAGFNZ010000005">
    <property type="protein sequence ID" value="MBW7573512.1"/>
    <property type="molecule type" value="Genomic_DNA"/>
</dbReference>
<evidence type="ECO:0000259" key="5">
    <source>
        <dbReference type="Pfam" id="PF04055"/>
    </source>
</evidence>
<sequence>MMTEHCMLCPRACGAKRTETEGSGFCGLGTNPVVARAALHFWEEPCISGKHGSGTVFFTGCCLKCVFCQNYQISTEKAVGKTVSIQELADIFDRLAEKGAHNLNLVSPTQFVPAIVEALKLRKSRIPVVYNSGGYESLETLRLLEGLIDIYLPDLKYADDVLARKYSGAPDYAERAKACVLEMARQTGSAQFNDDGMMTRGTIVRHLILPGNTRNSIAVLDWLGENLPDGVLVSLMAQYVPCGKAAEYPEINRRITKREYRKVQEHLFDLNLDGFVQEMESASQSYIPPFNLEGVSD</sequence>
<dbReference type="Gene3D" id="3.20.20.70">
    <property type="entry name" value="Aldolase class I"/>
    <property type="match status" value="1"/>
</dbReference>
<evidence type="ECO:0000256" key="2">
    <source>
        <dbReference type="ARBA" id="ARBA00022723"/>
    </source>
</evidence>
<proteinExistence type="predicted"/>
<accession>A0ABS7DR63</accession>
<evidence type="ECO:0000256" key="1">
    <source>
        <dbReference type="ARBA" id="ARBA00022691"/>
    </source>
</evidence>
<comment type="caution">
    <text evidence="6">The sequence shown here is derived from an EMBL/GenBank/DDBJ whole genome shotgun (WGS) entry which is preliminary data.</text>
</comment>
<dbReference type="PANTHER" id="PTHR43075">
    <property type="entry name" value="FORMATE LYASE ACTIVATING ENZYME, PUTATIVE (AFU_ORTHOLOGUE AFUA_2G15630)-RELATED"/>
    <property type="match status" value="1"/>
</dbReference>
<dbReference type="InterPro" id="IPR040085">
    <property type="entry name" value="MJ0674-like"/>
</dbReference>
<dbReference type="CDD" id="cd01335">
    <property type="entry name" value="Radical_SAM"/>
    <property type="match status" value="1"/>
</dbReference>
<dbReference type="RefSeq" id="WP_219965925.1">
    <property type="nucleotide sequence ID" value="NZ_JAGFNZ010000005.1"/>
</dbReference>
<dbReference type="PANTHER" id="PTHR43075:SF1">
    <property type="entry name" value="FORMATE LYASE ACTIVATING ENZYME, PUTATIVE (AFU_ORTHOLOGUE AFUA_2G15630)-RELATED"/>
    <property type="match status" value="1"/>
</dbReference>
<evidence type="ECO:0000313" key="7">
    <source>
        <dbReference type="Proteomes" id="UP000719942"/>
    </source>
</evidence>
<dbReference type="SUPFAM" id="SSF102114">
    <property type="entry name" value="Radical SAM enzymes"/>
    <property type="match status" value="1"/>
</dbReference>
<dbReference type="InterPro" id="IPR016431">
    <property type="entry name" value="Pyrv-formate_lyase-activ_prd"/>
</dbReference>